<accession>A0A2J7PPE9</accession>
<gene>
    <name evidence="1" type="ORF">B7P43_G18322</name>
</gene>
<sequence length="51" mass="5978">MGSMKRGSNWQVIKSEMWEEGLEIGDMMHVDLRTAEIRPKDMTKRLLCLIL</sequence>
<keyword evidence="2" id="KW-1185">Reference proteome</keyword>
<dbReference type="Proteomes" id="UP000235965">
    <property type="component" value="Unassembled WGS sequence"/>
</dbReference>
<evidence type="ECO:0000313" key="1">
    <source>
        <dbReference type="EMBL" id="PNF18186.1"/>
    </source>
</evidence>
<comment type="caution">
    <text evidence="1">The sequence shown here is derived from an EMBL/GenBank/DDBJ whole genome shotgun (WGS) entry which is preliminary data.</text>
</comment>
<protein>
    <submittedName>
        <fullName evidence="1">Uncharacterized protein</fullName>
    </submittedName>
</protein>
<dbReference type="InParanoid" id="A0A2J7PPE9"/>
<dbReference type="EMBL" id="NEVH01022929">
    <property type="protein sequence ID" value="PNF18186.1"/>
    <property type="molecule type" value="Genomic_DNA"/>
</dbReference>
<proteinExistence type="predicted"/>
<organism evidence="1 2">
    <name type="scientific">Cryptotermes secundus</name>
    <dbReference type="NCBI Taxonomy" id="105785"/>
    <lineage>
        <taxon>Eukaryota</taxon>
        <taxon>Metazoa</taxon>
        <taxon>Ecdysozoa</taxon>
        <taxon>Arthropoda</taxon>
        <taxon>Hexapoda</taxon>
        <taxon>Insecta</taxon>
        <taxon>Pterygota</taxon>
        <taxon>Neoptera</taxon>
        <taxon>Polyneoptera</taxon>
        <taxon>Dictyoptera</taxon>
        <taxon>Blattodea</taxon>
        <taxon>Blattoidea</taxon>
        <taxon>Termitoidae</taxon>
        <taxon>Kalotermitidae</taxon>
        <taxon>Cryptotermitinae</taxon>
        <taxon>Cryptotermes</taxon>
    </lineage>
</organism>
<reference evidence="1 2" key="1">
    <citation type="submission" date="2017-12" db="EMBL/GenBank/DDBJ databases">
        <title>Hemimetabolous genomes reveal molecular basis of termite eusociality.</title>
        <authorList>
            <person name="Harrison M.C."/>
            <person name="Jongepier E."/>
            <person name="Robertson H.M."/>
            <person name="Arning N."/>
            <person name="Bitard-Feildel T."/>
            <person name="Chao H."/>
            <person name="Childers C.P."/>
            <person name="Dinh H."/>
            <person name="Doddapaneni H."/>
            <person name="Dugan S."/>
            <person name="Gowin J."/>
            <person name="Greiner C."/>
            <person name="Han Y."/>
            <person name="Hu H."/>
            <person name="Hughes D.S.T."/>
            <person name="Huylmans A.-K."/>
            <person name="Kemena C."/>
            <person name="Kremer L.P.M."/>
            <person name="Lee S.L."/>
            <person name="Lopez-Ezquerra A."/>
            <person name="Mallet L."/>
            <person name="Monroy-Kuhn J.M."/>
            <person name="Moser A."/>
            <person name="Murali S.C."/>
            <person name="Muzny D.M."/>
            <person name="Otani S."/>
            <person name="Piulachs M.-D."/>
            <person name="Poelchau M."/>
            <person name="Qu J."/>
            <person name="Schaub F."/>
            <person name="Wada-Katsumata A."/>
            <person name="Worley K.C."/>
            <person name="Xie Q."/>
            <person name="Ylla G."/>
            <person name="Poulsen M."/>
            <person name="Gibbs R.A."/>
            <person name="Schal C."/>
            <person name="Richards S."/>
            <person name="Belles X."/>
            <person name="Korb J."/>
            <person name="Bornberg-Bauer E."/>
        </authorList>
    </citation>
    <scope>NUCLEOTIDE SEQUENCE [LARGE SCALE GENOMIC DNA]</scope>
    <source>
        <tissue evidence="1">Whole body</tissue>
    </source>
</reference>
<dbReference type="AlphaFoldDB" id="A0A2J7PPE9"/>
<evidence type="ECO:0000313" key="2">
    <source>
        <dbReference type="Proteomes" id="UP000235965"/>
    </source>
</evidence>
<name>A0A2J7PPE9_9NEOP</name>